<accession>K6VL77</accession>
<dbReference type="STRING" id="1184609.KILIM_053_00190"/>
<dbReference type="Proteomes" id="UP000008366">
    <property type="component" value="Unassembled WGS sequence"/>
</dbReference>
<keyword evidence="2" id="KW-1185">Reference proteome</keyword>
<protein>
    <recommendedName>
        <fullName evidence="3">Cytotoxic translational repressor of toxin-antitoxin stability system</fullName>
    </recommendedName>
</protein>
<evidence type="ECO:0008006" key="3">
    <source>
        <dbReference type="Google" id="ProtNLM"/>
    </source>
</evidence>
<organism evidence="1 2">
    <name type="scientific">Kineosphaera limosa NBRC 100340</name>
    <dbReference type="NCBI Taxonomy" id="1184609"/>
    <lineage>
        <taxon>Bacteria</taxon>
        <taxon>Bacillati</taxon>
        <taxon>Actinomycetota</taxon>
        <taxon>Actinomycetes</taxon>
        <taxon>Micrococcales</taxon>
        <taxon>Dermatophilaceae</taxon>
        <taxon>Kineosphaera</taxon>
    </lineage>
</organism>
<sequence length="141" mass="16009">MTWPAASRKDHLRFCENEGWQEVGRATGGRVNHYLTFQLPLPDGRVLRTRISDPPNKDTYGAGLWKRILRDQLDVDEAAFWACVRDNVPPPRGMPTPERESIPVDLYRLLIGKAGLSEREVSAMTRDEAITAVATYWSRGE</sequence>
<evidence type="ECO:0000313" key="1">
    <source>
        <dbReference type="EMBL" id="GAB96968.1"/>
    </source>
</evidence>
<evidence type="ECO:0000313" key="2">
    <source>
        <dbReference type="Proteomes" id="UP000008366"/>
    </source>
</evidence>
<dbReference type="eggNOG" id="ENOG5032QWU">
    <property type="taxonomic scope" value="Bacteria"/>
</dbReference>
<proteinExistence type="predicted"/>
<comment type="caution">
    <text evidence="1">The sequence shown here is derived from an EMBL/GenBank/DDBJ whole genome shotgun (WGS) entry which is preliminary data.</text>
</comment>
<dbReference type="RefSeq" id="WP_006593500.1">
    <property type="nucleotide sequence ID" value="NZ_BAHD01000053.1"/>
</dbReference>
<dbReference type="OrthoDB" id="3382403at2"/>
<dbReference type="EMBL" id="BAHD01000053">
    <property type="protein sequence ID" value="GAB96968.1"/>
    <property type="molecule type" value="Genomic_DNA"/>
</dbReference>
<gene>
    <name evidence="1" type="ORF">KILIM_053_00190</name>
</gene>
<reference evidence="1 2" key="1">
    <citation type="submission" date="2012-08" db="EMBL/GenBank/DDBJ databases">
        <title>Whole genome shotgun sequence of Kineosphaera limosa NBRC 100340.</title>
        <authorList>
            <person name="Yoshida I."/>
            <person name="Isaki S."/>
            <person name="Hosoyama A."/>
            <person name="Tsuchikane K."/>
            <person name="Katsumata H."/>
            <person name="Ando Y."/>
            <person name="Ohji S."/>
            <person name="Hamada M."/>
            <person name="Tamura T."/>
            <person name="Yamazoe A."/>
            <person name="Yamazaki S."/>
            <person name="Fujita N."/>
        </authorList>
    </citation>
    <scope>NUCLEOTIDE SEQUENCE [LARGE SCALE GENOMIC DNA]</scope>
    <source>
        <strain evidence="1 2">NBRC 100340</strain>
    </source>
</reference>
<name>K6VL77_9MICO</name>
<dbReference type="AlphaFoldDB" id="K6VL77"/>